<dbReference type="GO" id="GO:0016846">
    <property type="term" value="F:carbon-sulfur lyase activity"/>
    <property type="evidence" value="ECO:0007669"/>
    <property type="project" value="InterPro"/>
</dbReference>
<feature type="compositionally biased region" description="Low complexity" evidence="1">
    <location>
        <begin position="450"/>
        <end position="467"/>
    </location>
</feature>
<organism evidence="3 4">
    <name type="scientific">Nitzschia inconspicua</name>
    <dbReference type="NCBI Taxonomy" id="303405"/>
    <lineage>
        <taxon>Eukaryota</taxon>
        <taxon>Sar</taxon>
        <taxon>Stramenopiles</taxon>
        <taxon>Ochrophyta</taxon>
        <taxon>Bacillariophyta</taxon>
        <taxon>Bacillariophyceae</taxon>
        <taxon>Bacillariophycidae</taxon>
        <taxon>Bacillariales</taxon>
        <taxon>Bacillariaceae</taxon>
        <taxon>Nitzschia</taxon>
    </lineage>
</organism>
<dbReference type="InterPro" id="IPR006913">
    <property type="entry name" value="CENP-V/GFA"/>
</dbReference>
<reference evidence="3" key="1">
    <citation type="journal article" date="2021" name="Sci. Rep.">
        <title>Diploid genomic architecture of Nitzschia inconspicua, an elite biomass production diatom.</title>
        <authorList>
            <person name="Oliver A."/>
            <person name="Podell S."/>
            <person name="Pinowska A."/>
            <person name="Traller J.C."/>
            <person name="Smith S.R."/>
            <person name="McClure R."/>
            <person name="Beliaev A."/>
            <person name="Bohutskyi P."/>
            <person name="Hill E.A."/>
            <person name="Rabines A."/>
            <person name="Zheng H."/>
            <person name="Allen L.Z."/>
            <person name="Kuo A."/>
            <person name="Grigoriev I.V."/>
            <person name="Allen A.E."/>
            <person name="Hazlebeck D."/>
            <person name="Allen E.E."/>
        </authorList>
    </citation>
    <scope>NUCLEOTIDE SEQUENCE</scope>
    <source>
        <strain evidence="3">Hildebrandi</strain>
    </source>
</reference>
<feature type="region of interest" description="Disordered" evidence="1">
    <location>
        <begin position="437"/>
        <end position="467"/>
    </location>
</feature>
<evidence type="ECO:0000313" key="4">
    <source>
        <dbReference type="Proteomes" id="UP000693970"/>
    </source>
</evidence>
<feature type="domain" description="CENP-V/GFA" evidence="2">
    <location>
        <begin position="134"/>
        <end position="254"/>
    </location>
</feature>
<reference evidence="3" key="2">
    <citation type="submission" date="2021-04" db="EMBL/GenBank/DDBJ databases">
        <authorList>
            <person name="Podell S."/>
        </authorList>
    </citation>
    <scope>NUCLEOTIDE SEQUENCE</scope>
    <source>
        <strain evidence="3">Hildebrandi</strain>
    </source>
</reference>
<dbReference type="PROSITE" id="PS51891">
    <property type="entry name" value="CENP_V_GFA"/>
    <property type="match status" value="1"/>
</dbReference>
<evidence type="ECO:0000259" key="2">
    <source>
        <dbReference type="PROSITE" id="PS51891"/>
    </source>
</evidence>
<dbReference type="InterPro" id="IPR052355">
    <property type="entry name" value="CENP-V-like"/>
</dbReference>
<feature type="compositionally biased region" description="Polar residues" evidence="1">
    <location>
        <begin position="415"/>
        <end position="424"/>
    </location>
</feature>
<dbReference type="AlphaFoldDB" id="A0A9K3KLQ5"/>
<feature type="region of interest" description="Disordered" evidence="1">
    <location>
        <begin position="405"/>
        <end position="424"/>
    </location>
</feature>
<name>A0A9K3KLQ5_9STRA</name>
<evidence type="ECO:0000313" key="3">
    <source>
        <dbReference type="EMBL" id="KAG7346027.1"/>
    </source>
</evidence>
<feature type="region of interest" description="Disordered" evidence="1">
    <location>
        <begin position="376"/>
        <end position="399"/>
    </location>
</feature>
<dbReference type="EMBL" id="JAGRRH010000021">
    <property type="protein sequence ID" value="KAG7346027.1"/>
    <property type="molecule type" value="Genomic_DNA"/>
</dbReference>
<gene>
    <name evidence="3" type="ORF">IV203_005095</name>
</gene>
<protein>
    <recommendedName>
        <fullName evidence="2">CENP-V/GFA domain-containing protein</fullName>
    </recommendedName>
</protein>
<comment type="caution">
    <text evidence="3">The sequence shown here is derived from an EMBL/GenBank/DDBJ whole genome shotgun (WGS) entry which is preliminary data.</text>
</comment>
<proteinExistence type="predicted"/>
<dbReference type="OrthoDB" id="2993351at2759"/>
<keyword evidence="4" id="KW-1185">Reference proteome</keyword>
<dbReference type="PANTHER" id="PTHR28620:SF1">
    <property type="entry name" value="CENP-V_GFA DOMAIN-CONTAINING PROTEIN"/>
    <property type="match status" value="1"/>
</dbReference>
<feature type="region of interest" description="Disordered" evidence="1">
    <location>
        <begin position="298"/>
        <end position="326"/>
    </location>
</feature>
<sequence length="467" mass="50796">MPQSSFTVDREPMYGTMTTALIKGAASKSSMSSKSSSPSFLTTLSEMPLEQVLGFSAVAGASVVVVKVTLYIMGSKKKPEDAESLSRSASISLLGMFRRFLRRLLLDEPSPTSRDAIASENEGMSPSDGKVISHQGSCHCESIQFRFLAPRCLLARVGPGKIQYRHAQIIASNFRIYAGHECLKTYYVYRNNARKGAHAFCDRCGVHILYAPSKRTPHLNINVNCVEGNGVTKIRTLSDEHPISDGFPDNGQWDTSDQLSTISEVTQPFHFQLSHMHSDSGDWKSYHRTGSSDLFSVGENEDDGDSSVPIKKVSVPPPNPVTPSTISSSTIEMENAYGSQLAQLKMMAPTRGGAIVHGSASSLGANSIVDDLTNDDMSLSDEASQSSTHQKLMASNSLNIRRMNKASLSRPPRYSTGTFTSTASSPEMRNKMRYFMGKYKHHHQNHDSEASSATATTAASSTASELN</sequence>
<accession>A0A9K3KLQ5</accession>
<evidence type="ECO:0000256" key="1">
    <source>
        <dbReference type="SAM" id="MobiDB-lite"/>
    </source>
</evidence>
<dbReference type="PANTHER" id="PTHR28620">
    <property type="entry name" value="CENTROMERE PROTEIN V"/>
    <property type="match status" value="1"/>
</dbReference>
<dbReference type="Proteomes" id="UP000693970">
    <property type="component" value="Unassembled WGS sequence"/>
</dbReference>